<dbReference type="EMBL" id="KQ976460">
    <property type="protein sequence ID" value="KYM84747.1"/>
    <property type="molecule type" value="Genomic_DNA"/>
</dbReference>
<gene>
    <name evidence="1" type="ORF">ALC53_05060</name>
</gene>
<evidence type="ECO:0000313" key="2">
    <source>
        <dbReference type="Proteomes" id="UP000078540"/>
    </source>
</evidence>
<protein>
    <submittedName>
        <fullName evidence="1">Coat protein VP1/VP2</fullName>
    </submittedName>
</protein>
<accession>A0A151I4G5</accession>
<sequence length="82" mass="9565">MLHAPKVTDETGEMKWHYETRISTELDVTFHVKPDHYGIATENALKRQILPVPFAAMKNIDNMERTWIRVTCVRSEIKIIAK</sequence>
<proteinExistence type="predicted"/>
<keyword evidence="1" id="KW-0946">Virion</keyword>
<dbReference type="Proteomes" id="UP000078540">
    <property type="component" value="Unassembled WGS sequence"/>
</dbReference>
<dbReference type="Pfam" id="PF25662">
    <property type="entry name" value="AdSDV_VP1"/>
    <property type="match status" value="1"/>
</dbReference>
<evidence type="ECO:0000313" key="1">
    <source>
        <dbReference type="EMBL" id="KYM84747.1"/>
    </source>
</evidence>
<organism evidence="1 2">
    <name type="scientific">Atta colombica</name>
    <dbReference type="NCBI Taxonomy" id="520822"/>
    <lineage>
        <taxon>Eukaryota</taxon>
        <taxon>Metazoa</taxon>
        <taxon>Ecdysozoa</taxon>
        <taxon>Arthropoda</taxon>
        <taxon>Hexapoda</taxon>
        <taxon>Insecta</taxon>
        <taxon>Pterygota</taxon>
        <taxon>Neoptera</taxon>
        <taxon>Endopterygota</taxon>
        <taxon>Hymenoptera</taxon>
        <taxon>Apocrita</taxon>
        <taxon>Aculeata</taxon>
        <taxon>Formicoidea</taxon>
        <taxon>Formicidae</taxon>
        <taxon>Myrmicinae</taxon>
        <taxon>Atta</taxon>
    </lineage>
</organism>
<keyword evidence="2" id="KW-1185">Reference proteome</keyword>
<dbReference type="InterPro" id="IPR057723">
    <property type="entry name" value="AdSDV_VP1"/>
</dbReference>
<reference evidence="1 2" key="1">
    <citation type="submission" date="2015-09" db="EMBL/GenBank/DDBJ databases">
        <title>Atta colombica WGS genome.</title>
        <authorList>
            <person name="Nygaard S."/>
            <person name="Hu H."/>
            <person name="Boomsma J."/>
            <person name="Zhang G."/>
        </authorList>
    </citation>
    <scope>NUCLEOTIDE SEQUENCE [LARGE SCALE GENOMIC DNA]</scope>
    <source>
        <strain evidence="1">Treedump-2</strain>
        <tissue evidence="1">Whole body</tissue>
    </source>
</reference>
<dbReference type="AlphaFoldDB" id="A0A151I4G5"/>
<keyword evidence="1" id="KW-0167">Capsid protein</keyword>
<name>A0A151I4G5_9HYME</name>